<dbReference type="Pfam" id="PF00581">
    <property type="entry name" value="Rhodanese"/>
    <property type="match status" value="1"/>
</dbReference>
<dbReference type="InterPro" id="IPR050229">
    <property type="entry name" value="GlpE_sulfurtransferase"/>
</dbReference>
<proteinExistence type="predicted"/>
<dbReference type="Gene3D" id="3.40.250.10">
    <property type="entry name" value="Rhodanese-like domain"/>
    <property type="match status" value="1"/>
</dbReference>
<gene>
    <name evidence="4" type="ORF">J2S72_001381</name>
</gene>
<dbReference type="SMART" id="SM00450">
    <property type="entry name" value="RHOD"/>
    <property type="match status" value="1"/>
</dbReference>
<evidence type="ECO:0000259" key="3">
    <source>
        <dbReference type="PROSITE" id="PS50206"/>
    </source>
</evidence>
<keyword evidence="2" id="KW-0472">Membrane</keyword>
<comment type="caution">
    <text evidence="4">The sequence shown here is derived from an EMBL/GenBank/DDBJ whole genome shotgun (WGS) entry which is preliminary data.</text>
</comment>
<feature type="domain" description="Rhodanese" evidence="3">
    <location>
        <begin position="70"/>
        <end position="155"/>
    </location>
</feature>
<name>A0ABU0AVY0_9FIRM</name>
<dbReference type="CDD" id="cd00158">
    <property type="entry name" value="RHOD"/>
    <property type="match status" value="1"/>
</dbReference>
<reference evidence="4 5" key="1">
    <citation type="submission" date="2023-07" db="EMBL/GenBank/DDBJ databases">
        <title>Genomic Encyclopedia of Type Strains, Phase IV (KMG-IV): sequencing the most valuable type-strain genomes for metagenomic binning, comparative biology and taxonomic classification.</title>
        <authorList>
            <person name="Goeker M."/>
        </authorList>
    </citation>
    <scope>NUCLEOTIDE SEQUENCE [LARGE SCALE GENOMIC DNA]</scope>
    <source>
        <strain evidence="4 5">DSM 22616</strain>
    </source>
</reference>
<dbReference type="PANTHER" id="PTHR43031">
    <property type="entry name" value="FAD-DEPENDENT OXIDOREDUCTASE"/>
    <property type="match status" value="1"/>
</dbReference>
<dbReference type="PANTHER" id="PTHR43031:SF18">
    <property type="entry name" value="RHODANESE-RELATED SULFURTRANSFERASES"/>
    <property type="match status" value="1"/>
</dbReference>
<keyword evidence="1" id="KW-0175">Coiled coil</keyword>
<keyword evidence="5" id="KW-1185">Reference proteome</keyword>
<accession>A0ABU0AVY0</accession>
<dbReference type="Proteomes" id="UP001236559">
    <property type="component" value="Unassembled WGS sequence"/>
</dbReference>
<sequence>MKNKIYAILLILILGSGIGYMYWYMDVRKPDETNETKKIENLETDKEKLQEEKFSAQNVSKEEAEKLMSENEEYVIVDISEPKDYDEGHIEGAINIPEKTIKSGAKINLLDKEQLIFVYIKSGDGKAAADTLGELGYKNVKNMGDLSDYKGQLIETK</sequence>
<dbReference type="InterPro" id="IPR036873">
    <property type="entry name" value="Rhodanese-like_dom_sf"/>
</dbReference>
<dbReference type="PROSITE" id="PS50206">
    <property type="entry name" value="RHODANESE_3"/>
    <property type="match status" value="1"/>
</dbReference>
<evidence type="ECO:0000256" key="1">
    <source>
        <dbReference type="SAM" id="Coils"/>
    </source>
</evidence>
<dbReference type="RefSeq" id="WP_023054970.1">
    <property type="nucleotide sequence ID" value="NZ_JAUSTN010000007.1"/>
</dbReference>
<keyword evidence="2" id="KW-1133">Transmembrane helix</keyword>
<keyword evidence="2" id="KW-0812">Transmembrane</keyword>
<feature type="coiled-coil region" evidence="1">
    <location>
        <begin position="32"/>
        <end position="59"/>
    </location>
</feature>
<evidence type="ECO:0000256" key="2">
    <source>
        <dbReference type="SAM" id="Phobius"/>
    </source>
</evidence>
<evidence type="ECO:0000313" key="4">
    <source>
        <dbReference type="EMBL" id="MDQ0275354.1"/>
    </source>
</evidence>
<dbReference type="EMBL" id="JAUSTN010000007">
    <property type="protein sequence ID" value="MDQ0275354.1"/>
    <property type="molecule type" value="Genomic_DNA"/>
</dbReference>
<organism evidence="4 5">
    <name type="scientific">Peptoniphilus koenoeneniae</name>
    <dbReference type="NCBI Taxonomy" id="507751"/>
    <lineage>
        <taxon>Bacteria</taxon>
        <taxon>Bacillati</taxon>
        <taxon>Bacillota</taxon>
        <taxon>Tissierellia</taxon>
        <taxon>Tissierellales</taxon>
        <taxon>Peptoniphilaceae</taxon>
        <taxon>Peptoniphilus</taxon>
    </lineage>
</organism>
<feature type="transmembrane region" description="Helical" evidence="2">
    <location>
        <begin position="7"/>
        <end position="25"/>
    </location>
</feature>
<protein>
    <submittedName>
        <fullName evidence="4">Rhodanese-related sulfurtransferase</fullName>
    </submittedName>
</protein>
<dbReference type="SUPFAM" id="SSF52821">
    <property type="entry name" value="Rhodanese/Cell cycle control phosphatase"/>
    <property type="match status" value="1"/>
</dbReference>
<dbReference type="InterPro" id="IPR001763">
    <property type="entry name" value="Rhodanese-like_dom"/>
</dbReference>
<evidence type="ECO:0000313" key="5">
    <source>
        <dbReference type="Proteomes" id="UP001236559"/>
    </source>
</evidence>